<reference evidence="1 2" key="1">
    <citation type="journal article" date="2016" name="Genome Announc.">
        <title>Draft Genome Sequence of the Thermotolerant Cyanobacterium Desertifilum sp. IPPAS B-1220.</title>
        <authorList>
            <person name="Mironov K.S."/>
            <person name="Sinetova M.A."/>
            <person name="Bolatkhan K."/>
            <person name="Zayadan B.K."/>
            <person name="Ustinova V.V."/>
            <person name="Kupriyanova E.V."/>
            <person name="Skrypnik A.N."/>
            <person name="Gogoleva N.E."/>
            <person name="Gogolev Y.V."/>
            <person name="Los D.A."/>
        </authorList>
    </citation>
    <scope>NUCLEOTIDE SEQUENCE [LARGE SCALE GENOMIC DNA]</scope>
    <source>
        <strain evidence="1 2">IPPAS B-1220</strain>
    </source>
</reference>
<gene>
    <name evidence="1" type="ORF">BH720_008215</name>
</gene>
<proteinExistence type="predicted"/>
<evidence type="ECO:0000313" key="1">
    <source>
        <dbReference type="EMBL" id="XPM65613.1"/>
    </source>
</evidence>
<dbReference type="Proteomes" id="UP000095472">
    <property type="component" value="Chromosome"/>
</dbReference>
<evidence type="ECO:0000313" key="2">
    <source>
        <dbReference type="Proteomes" id="UP000095472"/>
    </source>
</evidence>
<accession>A0ACD5GXN4</accession>
<sequence length="56" mass="6111">MGRWEDGGKKGVGSCSRYLLSTPLLGVLKQQHFTHCFAEASATALFSPLSTLLRRS</sequence>
<dbReference type="EMBL" id="CP182909">
    <property type="protein sequence ID" value="XPM65613.1"/>
    <property type="molecule type" value="Genomic_DNA"/>
</dbReference>
<organism evidence="1 2">
    <name type="scientific">Desertifilum tharense IPPAS B-1220</name>
    <dbReference type="NCBI Taxonomy" id="1781255"/>
    <lineage>
        <taxon>Bacteria</taxon>
        <taxon>Bacillati</taxon>
        <taxon>Cyanobacteriota</taxon>
        <taxon>Cyanophyceae</taxon>
        <taxon>Desertifilales</taxon>
        <taxon>Desertifilaceae</taxon>
        <taxon>Desertifilum</taxon>
    </lineage>
</organism>
<protein>
    <submittedName>
        <fullName evidence="1">Uncharacterized protein</fullName>
    </submittedName>
</protein>
<keyword evidence="2" id="KW-1185">Reference proteome</keyword>
<name>A0ACD5GXN4_9CYAN</name>